<reference evidence="1" key="2">
    <citation type="submission" date="2020-02" db="EMBL/GenBank/DDBJ databases">
        <title>Identification and distribution of gene clusters putatively required for synthesis of sphingolipid metabolism inhibitors in phylogenetically diverse species of the filamentous fungus Fusarium.</title>
        <authorList>
            <person name="Kim H.-S."/>
            <person name="Busman M."/>
            <person name="Brown D.W."/>
            <person name="Divon H."/>
            <person name="Uhlig S."/>
            <person name="Proctor R.H."/>
        </authorList>
    </citation>
    <scope>NUCLEOTIDE SEQUENCE</scope>
    <source>
        <strain evidence="1">NRRL 25174</strain>
    </source>
</reference>
<reference evidence="1" key="1">
    <citation type="journal article" date="2017" name="Mycologia">
        <title>Fusarium algeriense, sp. nov., a novel toxigenic crown rot pathogen of durum wheat from Algeria is nested in the Fusarium burgessii species complex.</title>
        <authorList>
            <person name="Laraba I."/>
            <person name="Keddad A."/>
            <person name="Boureghda H."/>
            <person name="Abdallah N."/>
            <person name="Vaughan M.M."/>
            <person name="Proctor R.H."/>
            <person name="Busman M."/>
            <person name="O'Donnell K."/>
        </authorList>
    </citation>
    <scope>NUCLEOTIDE SEQUENCE</scope>
    <source>
        <strain evidence="1">NRRL 25174</strain>
    </source>
</reference>
<dbReference type="EMBL" id="PVQB02000188">
    <property type="protein sequence ID" value="KAF4341621.1"/>
    <property type="molecule type" value="Genomic_DNA"/>
</dbReference>
<name>A0A9P5DY73_9HYPO</name>
<dbReference type="Proteomes" id="UP000730481">
    <property type="component" value="Unassembled WGS sequence"/>
</dbReference>
<protein>
    <submittedName>
        <fullName evidence="1">K P-type ATPase (Mediates high-affinity potassium or sodium uptake)</fullName>
    </submittedName>
</protein>
<proteinExistence type="predicted"/>
<organism evidence="1 2">
    <name type="scientific">Fusarium beomiforme</name>
    <dbReference type="NCBI Taxonomy" id="44412"/>
    <lineage>
        <taxon>Eukaryota</taxon>
        <taxon>Fungi</taxon>
        <taxon>Dikarya</taxon>
        <taxon>Ascomycota</taxon>
        <taxon>Pezizomycotina</taxon>
        <taxon>Sordariomycetes</taxon>
        <taxon>Hypocreomycetidae</taxon>
        <taxon>Hypocreales</taxon>
        <taxon>Nectriaceae</taxon>
        <taxon>Fusarium</taxon>
        <taxon>Fusarium burgessii species complex</taxon>
    </lineage>
</organism>
<evidence type="ECO:0000313" key="2">
    <source>
        <dbReference type="Proteomes" id="UP000730481"/>
    </source>
</evidence>
<dbReference type="OrthoDB" id="5078149at2759"/>
<dbReference type="AlphaFoldDB" id="A0A9P5DY73"/>
<sequence length="156" mass="18565">MFSRLPNLHAFTLTVQDAHRNWHIDGFQQYRPQSRIRPGDQDVWLNFSSKNIFADTGKEWNRAEDHLSDPTDLPGTAMIGFYGYSRGNRSQGGKWPGFRYWTETKKLEFRPLIWWEIERYHHTHEWYDFPYADLIAKLWINRPGQPADAEQSEYGS</sequence>
<keyword evidence="2" id="KW-1185">Reference proteome</keyword>
<comment type="caution">
    <text evidence="1">The sequence shown here is derived from an EMBL/GenBank/DDBJ whole genome shotgun (WGS) entry which is preliminary data.</text>
</comment>
<evidence type="ECO:0000313" key="1">
    <source>
        <dbReference type="EMBL" id="KAF4341621.1"/>
    </source>
</evidence>
<accession>A0A9P5DY73</accession>
<gene>
    <name evidence="1" type="ORF">FBEOM_4523</name>
</gene>